<accession>A0ABX1K085</accession>
<gene>
    <name evidence="3" type="ORF">HGA02_10710</name>
</gene>
<feature type="transmembrane region" description="Helical" evidence="2">
    <location>
        <begin position="22"/>
        <end position="40"/>
    </location>
</feature>
<reference evidence="3 4" key="1">
    <citation type="submission" date="2020-04" db="EMBL/GenBank/DDBJ databases">
        <title>MicrobeNet Type strains.</title>
        <authorList>
            <person name="Nicholson A.C."/>
        </authorList>
    </citation>
    <scope>NUCLEOTIDE SEQUENCE [LARGE SCALE GENOMIC DNA]</scope>
    <source>
        <strain evidence="3 4">ATCC BAA-787</strain>
    </source>
</reference>
<evidence type="ECO:0000313" key="4">
    <source>
        <dbReference type="Proteomes" id="UP000777774"/>
    </source>
</evidence>
<keyword evidence="4" id="KW-1185">Reference proteome</keyword>
<dbReference type="EMBL" id="JAAXOY010000247">
    <property type="protein sequence ID" value="NKY39986.1"/>
    <property type="molecule type" value="Genomic_DNA"/>
</dbReference>
<organism evidence="3 4">
    <name type="scientific">Cellulomonas septica</name>
    <dbReference type="NCBI Taxonomy" id="285080"/>
    <lineage>
        <taxon>Bacteria</taxon>
        <taxon>Bacillati</taxon>
        <taxon>Actinomycetota</taxon>
        <taxon>Actinomycetes</taxon>
        <taxon>Micrococcales</taxon>
        <taxon>Cellulomonadaceae</taxon>
        <taxon>Cellulomonas</taxon>
    </lineage>
</organism>
<keyword evidence="2" id="KW-0472">Membrane</keyword>
<evidence type="ECO:0000256" key="1">
    <source>
        <dbReference type="SAM" id="MobiDB-lite"/>
    </source>
</evidence>
<dbReference type="Proteomes" id="UP000777774">
    <property type="component" value="Unassembled WGS sequence"/>
</dbReference>
<feature type="compositionally biased region" description="Basic and acidic residues" evidence="1">
    <location>
        <begin position="81"/>
        <end position="108"/>
    </location>
</feature>
<feature type="non-terminal residue" evidence="3">
    <location>
        <position position="131"/>
    </location>
</feature>
<keyword evidence="3" id="KW-0378">Hydrolase</keyword>
<keyword evidence="2" id="KW-1133">Transmembrane helix</keyword>
<feature type="compositionally biased region" description="Low complexity" evidence="1">
    <location>
        <begin position="109"/>
        <end position="131"/>
    </location>
</feature>
<dbReference type="GO" id="GO:0016787">
    <property type="term" value="F:hydrolase activity"/>
    <property type="evidence" value="ECO:0007669"/>
    <property type="project" value="UniProtKB-KW"/>
</dbReference>
<protein>
    <submittedName>
        <fullName evidence="3">Glycoside hydrolase</fullName>
    </submittedName>
</protein>
<sequence>MSEHTAHGWWARAIRPSPRKRLTAAAIALALVAVTVGVWLSPSVDGVVPTRASAEEMRLQAENEKLRYSLEAREQEVLDLERSQRKAASERSAAAERGKAKAAEEKAAADAAAQQKAAEEQAAAKAASAAK</sequence>
<evidence type="ECO:0000313" key="3">
    <source>
        <dbReference type="EMBL" id="NKY39986.1"/>
    </source>
</evidence>
<feature type="region of interest" description="Disordered" evidence="1">
    <location>
        <begin position="81"/>
        <end position="131"/>
    </location>
</feature>
<evidence type="ECO:0000256" key="2">
    <source>
        <dbReference type="SAM" id="Phobius"/>
    </source>
</evidence>
<comment type="caution">
    <text evidence="3">The sequence shown here is derived from an EMBL/GenBank/DDBJ whole genome shotgun (WGS) entry which is preliminary data.</text>
</comment>
<proteinExistence type="predicted"/>
<keyword evidence="2" id="KW-0812">Transmembrane</keyword>
<name>A0ABX1K085_9CELL</name>